<dbReference type="KEGG" id="ota:OT_ostta05g04240"/>
<accession>A0A090M7N1</accession>
<dbReference type="Proteomes" id="UP000009170">
    <property type="component" value="Unassembled WGS sequence"/>
</dbReference>
<sequence length="136" mass="14617">MNDAIEVIVVETAEGDEPANEASRTVREILRAARVTARGDGGDAARGKRYAMVMVGDCDVIAARGAFLHNQSIPLDANAVGASVDAALRKIGWMRIGPAMVIDRSKEEDDAWSRGECARMRTWADTVVARTRASST</sequence>
<proteinExistence type="predicted"/>
<dbReference type="Gene3D" id="3.40.50.360">
    <property type="match status" value="1"/>
</dbReference>
<dbReference type="RefSeq" id="XP_022839091.1">
    <property type="nucleotide sequence ID" value="XM_022984351.1"/>
</dbReference>
<organism evidence="1 2">
    <name type="scientific">Ostreococcus tauri</name>
    <name type="common">Marine green alga</name>
    <dbReference type="NCBI Taxonomy" id="70448"/>
    <lineage>
        <taxon>Eukaryota</taxon>
        <taxon>Viridiplantae</taxon>
        <taxon>Chlorophyta</taxon>
        <taxon>Mamiellophyceae</taxon>
        <taxon>Mamiellales</taxon>
        <taxon>Bathycoccaceae</taxon>
        <taxon>Ostreococcus</taxon>
    </lineage>
</organism>
<reference evidence="1 2" key="2">
    <citation type="journal article" date="2014" name="BMC Genomics">
        <title>An improved genome of the model marine alga Ostreococcus tauri unfolds by assessing Illumina de novo assemblies.</title>
        <authorList>
            <person name="Blanc-Mathieu R."/>
            <person name="Verhelst B."/>
            <person name="Derelle E."/>
            <person name="Rombauts S."/>
            <person name="Bouget F.Y."/>
            <person name="Carre I."/>
            <person name="Chateau A."/>
            <person name="Eyre-Walker A."/>
            <person name="Grimsley N."/>
            <person name="Moreau H."/>
            <person name="Piegu B."/>
            <person name="Rivals E."/>
            <person name="Schackwitz W."/>
            <person name="Van de Peer Y."/>
            <person name="Piganeau G."/>
        </authorList>
    </citation>
    <scope>NUCLEOTIDE SEQUENCE [LARGE SCALE GENOMIC DNA]</scope>
    <source>
        <strain evidence="2">OTTH 0595 / CCAP 157/2 / RCC745</strain>
    </source>
</reference>
<comment type="caution">
    <text evidence="1">The sequence shown here is derived from an EMBL/GenBank/DDBJ whole genome shotgun (WGS) entry which is preliminary data.</text>
</comment>
<reference evidence="2" key="1">
    <citation type="journal article" date="2006" name="Proc. Natl. Acad. Sci. U.S.A.">
        <title>Genome analysis of the smallest free-living eukaryote Ostreococcus tauri unveils many unique features.</title>
        <authorList>
            <person name="Derelle E."/>
            <person name="Ferraz C."/>
            <person name="Rombauts S."/>
            <person name="Rouze P."/>
            <person name="Worden A.Z."/>
            <person name="Robbens S."/>
            <person name="Partensky F."/>
            <person name="Degroeve S."/>
            <person name="Echeynie S."/>
            <person name="Cooke R."/>
            <person name="Saeys Y."/>
            <person name="Wuyts J."/>
            <person name="Jabbari K."/>
            <person name="Bowler C."/>
            <person name="Panaud O."/>
            <person name="Piegu B."/>
            <person name="Ball S.G."/>
            <person name="Ral J.-P."/>
            <person name="Bouget F.-Y."/>
            <person name="Piganeau G."/>
            <person name="De Baets B."/>
            <person name="Picard A."/>
            <person name="Delseny M."/>
            <person name="Demaille J."/>
            <person name="Van de Peer Y."/>
            <person name="Moreau H."/>
        </authorList>
    </citation>
    <scope>NUCLEOTIDE SEQUENCE [LARGE SCALE GENOMIC DNA]</scope>
    <source>
        <strain evidence="2">OTTH 0595 / CCAP 157/2 / RCC745</strain>
    </source>
</reference>
<keyword evidence="2" id="KW-1185">Reference proteome</keyword>
<dbReference type="GeneID" id="9834517"/>
<protein>
    <submittedName>
        <fullName evidence="1">Unnamed product</fullName>
    </submittedName>
</protein>
<dbReference type="InParanoid" id="A0A090M7N1"/>
<dbReference type="AlphaFoldDB" id="A0A090M7N1"/>
<evidence type="ECO:0000313" key="1">
    <source>
        <dbReference type="EMBL" id="CEF98119.1"/>
    </source>
</evidence>
<gene>
    <name evidence="1" type="ORF">OT_ostta05g04240</name>
</gene>
<dbReference type="InterPro" id="IPR029039">
    <property type="entry name" value="Flavoprotein-like_sf"/>
</dbReference>
<dbReference type="EMBL" id="CAID01000005">
    <property type="protein sequence ID" value="CEF98119.1"/>
    <property type="molecule type" value="Genomic_DNA"/>
</dbReference>
<name>A0A090M7N1_OSTTA</name>
<evidence type="ECO:0000313" key="2">
    <source>
        <dbReference type="Proteomes" id="UP000009170"/>
    </source>
</evidence>